<evidence type="ECO:0000256" key="1">
    <source>
        <dbReference type="SAM" id="MobiDB-lite"/>
    </source>
</evidence>
<protein>
    <submittedName>
        <fullName evidence="2">Uncharacterized protein</fullName>
    </submittedName>
</protein>
<gene>
    <name evidence="2" type="ORF">g.86</name>
</gene>
<proteinExistence type="predicted"/>
<accession>A0A1B6JD84</accession>
<evidence type="ECO:0000313" key="2">
    <source>
        <dbReference type="EMBL" id="JAS97162.1"/>
    </source>
</evidence>
<dbReference type="AlphaFoldDB" id="A0A1B6JD84"/>
<organism evidence="2">
    <name type="scientific">Homalodisca liturata</name>
    <dbReference type="NCBI Taxonomy" id="320908"/>
    <lineage>
        <taxon>Eukaryota</taxon>
        <taxon>Metazoa</taxon>
        <taxon>Ecdysozoa</taxon>
        <taxon>Arthropoda</taxon>
        <taxon>Hexapoda</taxon>
        <taxon>Insecta</taxon>
        <taxon>Pterygota</taxon>
        <taxon>Neoptera</taxon>
        <taxon>Paraneoptera</taxon>
        <taxon>Hemiptera</taxon>
        <taxon>Auchenorrhyncha</taxon>
        <taxon>Membracoidea</taxon>
        <taxon>Cicadellidae</taxon>
        <taxon>Cicadellinae</taxon>
        <taxon>Proconiini</taxon>
        <taxon>Homalodisca</taxon>
    </lineage>
</organism>
<name>A0A1B6JD84_9HEMI</name>
<sequence length="141" mass="15378">DAREMGQTRGACGSPMVSTDGHADHRRKMAVAGGQDAFLEFFNRWEYVRRMLLEVSNGYAAFCSGKFAEKDGCDANFGGLAEKDRHEQIALCDKFILLLAQGMESLDCIACMDVGDAGCVAYDRRCPSWALPAGAEEHACD</sequence>
<feature type="non-terminal residue" evidence="2">
    <location>
        <position position="141"/>
    </location>
</feature>
<feature type="non-terminal residue" evidence="2">
    <location>
        <position position="1"/>
    </location>
</feature>
<dbReference type="EMBL" id="GECU01010544">
    <property type="protein sequence ID" value="JAS97162.1"/>
    <property type="molecule type" value="Transcribed_RNA"/>
</dbReference>
<reference evidence="2" key="1">
    <citation type="submission" date="2015-11" db="EMBL/GenBank/DDBJ databases">
        <title>De novo transcriptome assembly of four potential Pierce s Disease insect vectors from Arizona vineyards.</title>
        <authorList>
            <person name="Tassone E.E."/>
        </authorList>
    </citation>
    <scope>NUCLEOTIDE SEQUENCE</scope>
</reference>
<feature type="region of interest" description="Disordered" evidence="1">
    <location>
        <begin position="1"/>
        <end position="21"/>
    </location>
</feature>